<dbReference type="PROSITE" id="PS51419">
    <property type="entry name" value="RAB"/>
    <property type="match status" value="1"/>
</dbReference>
<dbReference type="PRINTS" id="PR00449">
    <property type="entry name" value="RASTRNSFRMNG"/>
</dbReference>
<name>A0A5N4AMC8_PHOPY</name>
<dbReference type="GO" id="GO:0035099">
    <property type="term" value="P:hemocyte migration"/>
    <property type="evidence" value="ECO:0007669"/>
    <property type="project" value="UniProtKB-ARBA"/>
</dbReference>
<dbReference type="InParanoid" id="A0A5N4AMC8"/>
<dbReference type="AlphaFoldDB" id="A0A5N4AMC8"/>
<dbReference type="GO" id="GO:0005525">
    <property type="term" value="F:GTP binding"/>
    <property type="evidence" value="ECO:0007669"/>
    <property type="project" value="UniProtKB-KW"/>
</dbReference>
<dbReference type="FunFam" id="3.40.50.300:FF:001179">
    <property type="entry name" value="Rho family GTPase"/>
    <property type="match status" value="1"/>
</dbReference>
<dbReference type="OrthoDB" id="6680768at2759"/>
<dbReference type="GO" id="GO:0001667">
    <property type="term" value="P:ameboidal-type cell migration"/>
    <property type="evidence" value="ECO:0007669"/>
    <property type="project" value="UniProtKB-ARBA"/>
</dbReference>
<dbReference type="SMART" id="SM00175">
    <property type="entry name" value="RAB"/>
    <property type="match status" value="1"/>
</dbReference>
<organism evidence="4 5">
    <name type="scientific">Photinus pyralis</name>
    <name type="common">Common eastern firefly</name>
    <name type="synonym">Lampyris pyralis</name>
    <dbReference type="NCBI Taxonomy" id="7054"/>
    <lineage>
        <taxon>Eukaryota</taxon>
        <taxon>Metazoa</taxon>
        <taxon>Ecdysozoa</taxon>
        <taxon>Arthropoda</taxon>
        <taxon>Hexapoda</taxon>
        <taxon>Insecta</taxon>
        <taxon>Pterygota</taxon>
        <taxon>Neoptera</taxon>
        <taxon>Endopterygota</taxon>
        <taxon>Coleoptera</taxon>
        <taxon>Polyphaga</taxon>
        <taxon>Elateriformia</taxon>
        <taxon>Elateroidea</taxon>
        <taxon>Lampyridae</taxon>
        <taxon>Lampyrinae</taxon>
        <taxon>Photinus</taxon>
    </lineage>
</organism>
<sequence length="212" mass="23816">MALKSLKCVVLGDGTVGKTCLLMRYTTDEFLSDYVPTVFENYAASTLVGDEVYDVHLFDTAGQEAYNHLRKLTLEQADVIVVCFSVDLWNSFINVKEKWIPELQEHYSKIPFMVVGTKIDLRFDTDTIEKLTAQGRKPITKEEGEVLAKELSANAYLECSALTRENVDSVFKEALQIAVSQREIATPKEENGKKCSPCCGITNRLHSMCTLM</sequence>
<accession>A0A5N4AMC8</accession>
<dbReference type="Gene3D" id="3.40.50.300">
    <property type="entry name" value="P-loop containing nucleotide triphosphate hydrolases"/>
    <property type="match status" value="1"/>
</dbReference>
<keyword evidence="5" id="KW-1185">Reference proteome</keyword>
<dbReference type="GO" id="GO:0022412">
    <property type="term" value="P:cellular process involved in reproduction in multicellular organism"/>
    <property type="evidence" value="ECO:0007669"/>
    <property type="project" value="UniProtKB-ARBA"/>
</dbReference>
<keyword evidence="2" id="KW-0547">Nucleotide-binding</keyword>
<dbReference type="InterPro" id="IPR003578">
    <property type="entry name" value="Small_GTPase_Rho"/>
</dbReference>
<comment type="similarity">
    <text evidence="1">Belongs to the small GTPase superfamily. Rho family.</text>
</comment>
<keyword evidence="3" id="KW-0342">GTP-binding</keyword>
<comment type="caution">
    <text evidence="4">The sequence shown here is derived from an EMBL/GenBank/DDBJ whole genome shotgun (WGS) entry which is preliminary data.</text>
</comment>
<dbReference type="EMBL" id="VVIM01000006">
    <property type="protein sequence ID" value="KAB0798464.1"/>
    <property type="molecule type" value="Genomic_DNA"/>
</dbReference>
<dbReference type="InterPro" id="IPR027417">
    <property type="entry name" value="P-loop_NTPase"/>
</dbReference>
<dbReference type="InterPro" id="IPR005225">
    <property type="entry name" value="Small_GTP-bd"/>
</dbReference>
<dbReference type="GO" id="GO:0007264">
    <property type="term" value="P:small GTPase-mediated signal transduction"/>
    <property type="evidence" value="ECO:0007669"/>
    <property type="project" value="InterPro"/>
</dbReference>
<evidence type="ECO:0000313" key="4">
    <source>
        <dbReference type="EMBL" id="KAB0798464.1"/>
    </source>
</evidence>
<dbReference type="NCBIfam" id="TIGR00231">
    <property type="entry name" value="small_GTP"/>
    <property type="match status" value="1"/>
</dbReference>
<protein>
    <submittedName>
        <fullName evidence="4">Uncharacterized protein</fullName>
    </submittedName>
</protein>
<evidence type="ECO:0000256" key="1">
    <source>
        <dbReference type="ARBA" id="ARBA00010142"/>
    </source>
</evidence>
<gene>
    <name evidence="4" type="ORF">PPYR_09457</name>
</gene>
<evidence type="ECO:0000313" key="5">
    <source>
        <dbReference type="Proteomes" id="UP000327044"/>
    </source>
</evidence>
<proteinExistence type="inferred from homology"/>
<evidence type="ECO:0000256" key="3">
    <source>
        <dbReference type="ARBA" id="ARBA00023134"/>
    </source>
</evidence>
<reference evidence="4 5" key="1">
    <citation type="journal article" date="2018" name="Elife">
        <title>Firefly genomes illuminate parallel origins of bioluminescence in beetles.</title>
        <authorList>
            <person name="Fallon T.R."/>
            <person name="Lower S.E."/>
            <person name="Chang C.H."/>
            <person name="Bessho-Uehara M."/>
            <person name="Martin G.J."/>
            <person name="Bewick A.J."/>
            <person name="Behringer M."/>
            <person name="Debat H.J."/>
            <person name="Wong I."/>
            <person name="Day J.C."/>
            <person name="Suvorov A."/>
            <person name="Silva C.J."/>
            <person name="Stanger-Hall K.F."/>
            <person name="Hall D.W."/>
            <person name="Schmitz R.J."/>
            <person name="Nelson D.R."/>
            <person name="Lewis S.M."/>
            <person name="Shigenobu S."/>
            <person name="Bybee S.M."/>
            <person name="Larracuente A.M."/>
            <person name="Oba Y."/>
            <person name="Weng J.K."/>
        </authorList>
    </citation>
    <scope>NUCLEOTIDE SEQUENCE [LARGE SCALE GENOMIC DNA]</scope>
    <source>
        <strain evidence="4">1611_PpyrPB1</strain>
        <tissue evidence="4">Whole body</tissue>
    </source>
</reference>
<dbReference type="InterPro" id="IPR001806">
    <property type="entry name" value="Small_GTPase"/>
</dbReference>
<dbReference type="SUPFAM" id="SSF52540">
    <property type="entry name" value="P-loop containing nucleoside triphosphate hydrolases"/>
    <property type="match status" value="1"/>
</dbReference>
<dbReference type="Pfam" id="PF00071">
    <property type="entry name" value="Ras"/>
    <property type="match status" value="1"/>
</dbReference>
<evidence type="ECO:0000256" key="2">
    <source>
        <dbReference type="ARBA" id="ARBA00022741"/>
    </source>
</evidence>
<dbReference type="GO" id="GO:0003924">
    <property type="term" value="F:GTPase activity"/>
    <property type="evidence" value="ECO:0007669"/>
    <property type="project" value="InterPro"/>
</dbReference>
<dbReference type="CDD" id="cd00157">
    <property type="entry name" value="Rho"/>
    <property type="match status" value="1"/>
</dbReference>
<dbReference type="GO" id="GO:0003006">
    <property type="term" value="P:developmental process involved in reproduction"/>
    <property type="evidence" value="ECO:0007669"/>
    <property type="project" value="UniProtKB-ARBA"/>
</dbReference>
<dbReference type="Proteomes" id="UP000327044">
    <property type="component" value="Unassembled WGS sequence"/>
</dbReference>
<dbReference type="SMART" id="SM00174">
    <property type="entry name" value="RHO"/>
    <property type="match status" value="1"/>
</dbReference>
<dbReference type="PANTHER" id="PTHR24072">
    <property type="entry name" value="RHO FAMILY GTPASE"/>
    <property type="match status" value="1"/>
</dbReference>
<dbReference type="SMART" id="SM00173">
    <property type="entry name" value="RAS"/>
    <property type="match status" value="1"/>
</dbReference>
<dbReference type="GO" id="GO:0035006">
    <property type="term" value="P:melanization defense response"/>
    <property type="evidence" value="ECO:0007669"/>
    <property type="project" value="UniProtKB-ARBA"/>
</dbReference>
<dbReference type="PROSITE" id="PS51421">
    <property type="entry name" value="RAS"/>
    <property type="match status" value="1"/>
</dbReference>
<dbReference type="PROSITE" id="PS51420">
    <property type="entry name" value="RHO"/>
    <property type="match status" value="1"/>
</dbReference>